<dbReference type="AlphaFoldDB" id="X1TJX9"/>
<comment type="caution">
    <text evidence="1">The sequence shown here is derived from an EMBL/GenBank/DDBJ whole genome shotgun (WGS) entry which is preliminary data.</text>
</comment>
<proteinExistence type="predicted"/>
<gene>
    <name evidence="1" type="ORF">S12H4_50404</name>
</gene>
<dbReference type="EMBL" id="BARW01031732">
    <property type="protein sequence ID" value="GAJ05628.1"/>
    <property type="molecule type" value="Genomic_DNA"/>
</dbReference>
<protein>
    <submittedName>
        <fullName evidence="1">Uncharacterized protein</fullName>
    </submittedName>
</protein>
<evidence type="ECO:0000313" key="1">
    <source>
        <dbReference type="EMBL" id="GAJ05628.1"/>
    </source>
</evidence>
<sequence length="43" mass="4907">MRHYGLYDSQILRMAPDFELSPCDLGAIAARRNLARIRGCKAR</sequence>
<reference evidence="1" key="1">
    <citation type="journal article" date="2014" name="Front. Microbiol.">
        <title>High frequency of phylogenetically diverse reductive dehalogenase-homologous genes in deep subseafloor sedimentary metagenomes.</title>
        <authorList>
            <person name="Kawai M."/>
            <person name="Futagami T."/>
            <person name="Toyoda A."/>
            <person name="Takaki Y."/>
            <person name="Nishi S."/>
            <person name="Hori S."/>
            <person name="Arai W."/>
            <person name="Tsubouchi T."/>
            <person name="Morono Y."/>
            <person name="Uchiyama I."/>
            <person name="Ito T."/>
            <person name="Fujiyama A."/>
            <person name="Inagaki F."/>
            <person name="Takami H."/>
        </authorList>
    </citation>
    <scope>NUCLEOTIDE SEQUENCE</scope>
    <source>
        <strain evidence="1">Expedition CK06-06</strain>
    </source>
</reference>
<name>X1TJX9_9ZZZZ</name>
<feature type="non-terminal residue" evidence="1">
    <location>
        <position position="43"/>
    </location>
</feature>
<organism evidence="1">
    <name type="scientific">marine sediment metagenome</name>
    <dbReference type="NCBI Taxonomy" id="412755"/>
    <lineage>
        <taxon>unclassified sequences</taxon>
        <taxon>metagenomes</taxon>
        <taxon>ecological metagenomes</taxon>
    </lineage>
</organism>
<accession>X1TJX9</accession>